<sequence>MAFTISVKRRKYIRFEDNGLGSTVTKIGNIIEEKWLDLEEFFGKVVN</sequence>
<proteinExistence type="predicted"/>
<organism evidence="1">
    <name type="scientific">Siphoviridae sp. ctWT735</name>
    <dbReference type="NCBI Taxonomy" id="2825538"/>
    <lineage>
        <taxon>Viruses</taxon>
        <taxon>Duplodnaviria</taxon>
        <taxon>Heunggongvirae</taxon>
        <taxon>Uroviricota</taxon>
        <taxon>Caudoviricetes</taxon>
    </lineage>
</organism>
<dbReference type="EMBL" id="BK015930">
    <property type="protein sequence ID" value="DAF85767.1"/>
    <property type="molecule type" value="Genomic_DNA"/>
</dbReference>
<name>A0A8S5TUC7_9CAUD</name>
<reference evidence="1" key="1">
    <citation type="journal article" date="2021" name="Proc. Natl. Acad. Sci. U.S.A.">
        <title>A Catalog of Tens of Thousands of Viruses from Human Metagenomes Reveals Hidden Associations with Chronic Diseases.</title>
        <authorList>
            <person name="Tisza M.J."/>
            <person name="Buck C.B."/>
        </authorList>
    </citation>
    <scope>NUCLEOTIDE SEQUENCE</scope>
    <source>
        <strain evidence="1">CtWT735</strain>
    </source>
</reference>
<accession>A0A8S5TUC7</accession>
<evidence type="ECO:0000313" key="1">
    <source>
        <dbReference type="EMBL" id="DAF85767.1"/>
    </source>
</evidence>
<protein>
    <submittedName>
        <fullName evidence="1">Uncharacterized protein</fullName>
    </submittedName>
</protein>